<reference evidence="1 2" key="1">
    <citation type="submission" date="2018-06" db="EMBL/GenBank/DDBJ databases">
        <title>Salmonella Enterica genomes from various sources.</title>
        <authorList>
            <person name="Nash J.H.E."/>
            <person name="Robertson J."/>
            <person name="Bessonov K."/>
        </authorList>
    </citation>
    <scope>NUCLEOTIDE SEQUENCE [LARGE SCALE GENOMIC DNA]</scope>
    <source>
        <strain evidence="1 2">SA20053897</strain>
    </source>
</reference>
<evidence type="ECO:0008006" key="3">
    <source>
        <dbReference type="Google" id="ProtNLM"/>
    </source>
</evidence>
<dbReference type="Pfam" id="PF08889">
    <property type="entry name" value="WbqC"/>
    <property type="match status" value="1"/>
</dbReference>
<evidence type="ECO:0000313" key="2">
    <source>
        <dbReference type="Proteomes" id="UP000251983"/>
    </source>
</evidence>
<protein>
    <recommendedName>
        <fullName evidence="3">WbqC family protein</fullName>
    </recommendedName>
</protein>
<evidence type="ECO:0000313" key="1">
    <source>
        <dbReference type="EMBL" id="AXC85530.1"/>
    </source>
</evidence>
<name>A0A6C7DC38_SALER</name>
<accession>A0A6C7DC38</accession>
<dbReference type="Proteomes" id="UP000251983">
    <property type="component" value="Chromosome"/>
</dbReference>
<sequence length="233" mass="27179">MFMKIGIMQPYFFPYIGYFQLANAVDKFVIYDDIQYSKNGWIQRNRLLVNGQPSTFSISLKKDSDYLDIVEREISDNFDRAKLCRQIKGGYNKSAHFKEIYPIIEKIVMHDDNNLFQYIKNSIDELFSIMNINANIIVSSKLNISREYKSQDRVIQTCLALNGNEYINPPGGVALYENIEFERVGLKLKFLEPSIEIYQQSTESFVSHLSIIDVLMWNGIDKTQKMVQKYGFI</sequence>
<dbReference type="AlphaFoldDB" id="A0A6C7DC38"/>
<proteinExistence type="predicted"/>
<gene>
    <name evidence="1" type="ORF">DOE57_09490</name>
</gene>
<organism evidence="1 2">
    <name type="scientific">Salmonella enterica subsp. salamae serovar 56:b:[1,5]</name>
    <dbReference type="NCBI Taxonomy" id="2577858"/>
    <lineage>
        <taxon>Bacteria</taxon>
        <taxon>Pseudomonadati</taxon>
        <taxon>Pseudomonadota</taxon>
        <taxon>Gammaproteobacteria</taxon>
        <taxon>Enterobacterales</taxon>
        <taxon>Enterobacteriaceae</taxon>
        <taxon>Salmonella</taxon>
    </lineage>
</organism>
<dbReference type="EMBL" id="CP029995">
    <property type="protein sequence ID" value="AXC85530.1"/>
    <property type="molecule type" value="Genomic_DNA"/>
</dbReference>
<dbReference type="InterPro" id="IPR014985">
    <property type="entry name" value="WbqC"/>
</dbReference>